<accession>A0A5B7F455</accession>
<gene>
    <name evidence="1" type="ORF">E2C01_032888</name>
</gene>
<evidence type="ECO:0000313" key="2">
    <source>
        <dbReference type="Proteomes" id="UP000324222"/>
    </source>
</evidence>
<comment type="caution">
    <text evidence="1">The sequence shown here is derived from an EMBL/GenBank/DDBJ whole genome shotgun (WGS) entry which is preliminary data.</text>
</comment>
<organism evidence="1 2">
    <name type="scientific">Portunus trituberculatus</name>
    <name type="common">Swimming crab</name>
    <name type="synonym">Neptunus trituberculatus</name>
    <dbReference type="NCBI Taxonomy" id="210409"/>
    <lineage>
        <taxon>Eukaryota</taxon>
        <taxon>Metazoa</taxon>
        <taxon>Ecdysozoa</taxon>
        <taxon>Arthropoda</taxon>
        <taxon>Crustacea</taxon>
        <taxon>Multicrustacea</taxon>
        <taxon>Malacostraca</taxon>
        <taxon>Eumalacostraca</taxon>
        <taxon>Eucarida</taxon>
        <taxon>Decapoda</taxon>
        <taxon>Pleocyemata</taxon>
        <taxon>Brachyura</taxon>
        <taxon>Eubrachyura</taxon>
        <taxon>Portunoidea</taxon>
        <taxon>Portunidae</taxon>
        <taxon>Portuninae</taxon>
        <taxon>Portunus</taxon>
    </lineage>
</organism>
<sequence length="63" mass="6625">MNTPRAGTLVALRGQGGRRNGLPCLGGGTAFVLGFKAAQHEVAQTDFEGETMAEVVRRNPLKA</sequence>
<name>A0A5B7F455_PORTR</name>
<dbReference type="EMBL" id="VSRR010004338">
    <property type="protein sequence ID" value="MPC39354.1"/>
    <property type="molecule type" value="Genomic_DNA"/>
</dbReference>
<dbReference type="Proteomes" id="UP000324222">
    <property type="component" value="Unassembled WGS sequence"/>
</dbReference>
<dbReference type="AlphaFoldDB" id="A0A5B7F455"/>
<keyword evidence="2" id="KW-1185">Reference proteome</keyword>
<reference evidence="1 2" key="1">
    <citation type="submission" date="2019-05" db="EMBL/GenBank/DDBJ databases">
        <title>Another draft genome of Portunus trituberculatus and its Hox gene families provides insights of decapod evolution.</title>
        <authorList>
            <person name="Jeong J.-H."/>
            <person name="Song I."/>
            <person name="Kim S."/>
            <person name="Choi T."/>
            <person name="Kim D."/>
            <person name="Ryu S."/>
            <person name="Kim W."/>
        </authorList>
    </citation>
    <scope>NUCLEOTIDE SEQUENCE [LARGE SCALE GENOMIC DNA]</scope>
    <source>
        <tissue evidence="1">Muscle</tissue>
    </source>
</reference>
<evidence type="ECO:0000313" key="1">
    <source>
        <dbReference type="EMBL" id="MPC39354.1"/>
    </source>
</evidence>
<proteinExistence type="predicted"/>
<protein>
    <submittedName>
        <fullName evidence="1">Uncharacterized protein</fullName>
    </submittedName>
</protein>